<sequence>MKKLCSKEIMKHFRHPRNVGKMRDYSGLGKAGNLSCGDVLCLYIKVGKDKKGREIIKQASFQTLGCTIAIANSSLITTMVKKKTLEEAMKIKREDLLKKLGKVPPFKIHCSVLAVDALKEAIYDCYLKNKIEIPEDLEKEHQRIIKTKEELEKRYKGFQTFEKEILK</sequence>
<comment type="caution">
    <text evidence="2">The sequence shown here is derived from an EMBL/GenBank/DDBJ whole genome shotgun (WGS) entry which is preliminary data.</text>
</comment>
<dbReference type="GO" id="GO:0051536">
    <property type="term" value="F:iron-sulfur cluster binding"/>
    <property type="evidence" value="ECO:0007669"/>
    <property type="project" value="InterPro"/>
</dbReference>
<evidence type="ECO:0000313" key="3">
    <source>
        <dbReference type="Proteomes" id="UP000229390"/>
    </source>
</evidence>
<evidence type="ECO:0000313" key="2">
    <source>
        <dbReference type="EMBL" id="PIS38740.1"/>
    </source>
</evidence>
<name>A0A2M6T096_9BACT</name>
<dbReference type="CDD" id="cd06664">
    <property type="entry name" value="IscU_like"/>
    <property type="match status" value="1"/>
</dbReference>
<evidence type="ECO:0000259" key="1">
    <source>
        <dbReference type="Pfam" id="PF01592"/>
    </source>
</evidence>
<organism evidence="2 3">
    <name type="scientific">Candidatus Nealsonbacteria bacterium CG08_land_8_20_14_0_20_43_11</name>
    <dbReference type="NCBI Taxonomy" id="1974706"/>
    <lineage>
        <taxon>Bacteria</taxon>
        <taxon>Candidatus Nealsoniibacteriota</taxon>
    </lineage>
</organism>
<feature type="domain" description="NIF system FeS cluster assembly NifU N-terminal" evidence="1">
    <location>
        <begin position="6"/>
        <end position="129"/>
    </location>
</feature>
<dbReference type="GO" id="GO:0016226">
    <property type="term" value="P:iron-sulfur cluster assembly"/>
    <property type="evidence" value="ECO:0007669"/>
    <property type="project" value="InterPro"/>
</dbReference>
<dbReference type="Gene3D" id="3.90.1010.10">
    <property type="match status" value="1"/>
</dbReference>
<dbReference type="AlphaFoldDB" id="A0A2M6T096"/>
<dbReference type="GO" id="GO:0005506">
    <property type="term" value="F:iron ion binding"/>
    <property type="evidence" value="ECO:0007669"/>
    <property type="project" value="InterPro"/>
</dbReference>
<dbReference type="EMBL" id="PEYE01000035">
    <property type="protein sequence ID" value="PIS38740.1"/>
    <property type="molecule type" value="Genomic_DNA"/>
</dbReference>
<protein>
    <submittedName>
        <fullName evidence="2">Iron-sulfur cluster assembly scaffold protein</fullName>
    </submittedName>
</protein>
<accession>A0A2M6T096</accession>
<dbReference type="Proteomes" id="UP000229390">
    <property type="component" value="Unassembled WGS sequence"/>
</dbReference>
<gene>
    <name evidence="2" type="ORF">COT34_01985</name>
</gene>
<dbReference type="Pfam" id="PF01592">
    <property type="entry name" value="NifU_N"/>
    <property type="match status" value="1"/>
</dbReference>
<reference evidence="3" key="1">
    <citation type="submission" date="2017-09" db="EMBL/GenBank/DDBJ databases">
        <title>Depth-based differentiation of microbial function through sediment-hosted aquifers and enrichment of novel symbionts in the deep terrestrial subsurface.</title>
        <authorList>
            <person name="Probst A.J."/>
            <person name="Ladd B."/>
            <person name="Jarett J.K."/>
            <person name="Geller-Mcgrath D.E."/>
            <person name="Sieber C.M.K."/>
            <person name="Emerson J.B."/>
            <person name="Anantharaman K."/>
            <person name="Thomas B.C."/>
            <person name="Malmstrom R."/>
            <person name="Stieglmeier M."/>
            <person name="Klingl A."/>
            <person name="Woyke T."/>
            <person name="Ryan C.M."/>
            <person name="Banfield J.F."/>
        </authorList>
    </citation>
    <scope>NUCLEOTIDE SEQUENCE [LARGE SCALE GENOMIC DNA]</scope>
</reference>
<proteinExistence type="predicted"/>
<dbReference type="PANTHER" id="PTHR10093">
    <property type="entry name" value="IRON-SULFUR CLUSTER ASSEMBLY ENZYME NIFU HOMOLOG"/>
    <property type="match status" value="1"/>
</dbReference>
<dbReference type="SUPFAM" id="SSF82649">
    <property type="entry name" value="SufE/NifU"/>
    <property type="match status" value="1"/>
</dbReference>
<dbReference type="InterPro" id="IPR002871">
    <property type="entry name" value="NIF_FeS_clus_asmbl_NifU_N"/>
</dbReference>